<dbReference type="AlphaFoldDB" id="A0A846S140"/>
<evidence type="ECO:0000256" key="2">
    <source>
        <dbReference type="SAM" id="SignalP"/>
    </source>
</evidence>
<feature type="compositionally biased region" description="Low complexity" evidence="1">
    <location>
        <begin position="97"/>
        <end position="116"/>
    </location>
</feature>
<reference evidence="3 4" key="1">
    <citation type="submission" date="2020-03" db="EMBL/GenBank/DDBJ databases">
        <title>Sequencing the genomes of 1000 actinobacteria strains.</title>
        <authorList>
            <person name="Klenk H.-P."/>
        </authorList>
    </citation>
    <scope>NUCLEOTIDE SEQUENCE [LARGE SCALE GENOMIC DNA]</scope>
    <source>
        <strain evidence="3 4">DSM 18964</strain>
    </source>
</reference>
<sequence>MKSIPRLVAGTAVVLAAVLTTAPVTAGIADFVLTQGQQPTKRAAPALTGSASTSVAPVRDRDDDRTRDDEQLGDEERVTGDDERVGGDDRSDDRSRTQGSTTTAADTGSQTTAADTVSHTSDLAASAAQTAGLVAHTAADARSRVSDLADDLQSGVEAGEFSQADADRVLGDLSGYIKGERTWPERTVA</sequence>
<evidence type="ECO:0000313" key="3">
    <source>
        <dbReference type="EMBL" id="NJC56788.1"/>
    </source>
</evidence>
<dbReference type="Proteomes" id="UP000576792">
    <property type="component" value="Unassembled WGS sequence"/>
</dbReference>
<proteinExistence type="predicted"/>
<feature type="chain" id="PRO_5038621808" evidence="2">
    <location>
        <begin position="27"/>
        <end position="189"/>
    </location>
</feature>
<gene>
    <name evidence="3" type="ORF">BKA07_001823</name>
</gene>
<keyword evidence="2" id="KW-0732">Signal</keyword>
<dbReference type="EMBL" id="JAATJN010000001">
    <property type="protein sequence ID" value="NJC56788.1"/>
    <property type="molecule type" value="Genomic_DNA"/>
</dbReference>
<accession>A0A846S140</accession>
<comment type="caution">
    <text evidence="3">The sequence shown here is derived from an EMBL/GenBank/DDBJ whole genome shotgun (WGS) entry which is preliminary data.</text>
</comment>
<evidence type="ECO:0000313" key="4">
    <source>
        <dbReference type="Proteomes" id="UP000576792"/>
    </source>
</evidence>
<feature type="signal peptide" evidence="2">
    <location>
        <begin position="1"/>
        <end position="26"/>
    </location>
</feature>
<evidence type="ECO:0000256" key="1">
    <source>
        <dbReference type="SAM" id="MobiDB-lite"/>
    </source>
</evidence>
<keyword evidence="4" id="KW-1185">Reference proteome</keyword>
<name>A0A846S140_9MICO</name>
<feature type="compositionally biased region" description="Basic and acidic residues" evidence="1">
    <location>
        <begin position="58"/>
        <end position="96"/>
    </location>
</feature>
<organism evidence="3 4">
    <name type="scientific">Brevibacterium marinum</name>
    <dbReference type="NCBI Taxonomy" id="418643"/>
    <lineage>
        <taxon>Bacteria</taxon>
        <taxon>Bacillati</taxon>
        <taxon>Actinomycetota</taxon>
        <taxon>Actinomycetes</taxon>
        <taxon>Micrococcales</taxon>
        <taxon>Brevibacteriaceae</taxon>
        <taxon>Brevibacterium</taxon>
    </lineage>
</organism>
<dbReference type="RefSeq" id="WP_167950611.1">
    <property type="nucleotide sequence ID" value="NZ_BAAAPQ010000025.1"/>
</dbReference>
<protein>
    <submittedName>
        <fullName evidence="3">Uncharacterized protein</fullName>
    </submittedName>
</protein>
<feature type="region of interest" description="Disordered" evidence="1">
    <location>
        <begin position="39"/>
        <end position="118"/>
    </location>
</feature>